<dbReference type="VEuPathDB" id="FungiDB:BCV72DRAFT_233726"/>
<organism evidence="1">
    <name type="scientific">Rhizopus microsporus var. microsporus</name>
    <dbReference type="NCBI Taxonomy" id="86635"/>
    <lineage>
        <taxon>Eukaryota</taxon>
        <taxon>Fungi</taxon>
        <taxon>Fungi incertae sedis</taxon>
        <taxon>Mucoromycota</taxon>
        <taxon>Mucoromycotina</taxon>
        <taxon>Mucoromycetes</taxon>
        <taxon>Mucorales</taxon>
        <taxon>Mucorineae</taxon>
        <taxon>Rhizopodaceae</taxon>
        <taxon>Rhizopus</taxon>
    </lineage>
</organism>
<dbReference type="AlphaFoldDB" id="A0A1X0QT82"/>
<gene>
    <name evidence="1" type="ORF">BCV72DRAFT_233726</name>
</gene>
<dbReference type="EMBL" id="KV922023">
    <property type="protein sequence ID" value="ORE02975.1"/>
    <property type="molecule type" value="Genomic_DNA"/>
</dbReference>
<reference evidence="1" key="1">
    <citation type="journal article" date="2016" name="Proc. Natl. Acad. Sci. U.S.A.">
        <title>Lipid metabolic changes in an early divergent fungus govern the establishment of a mutualistic symbiosis with endobacteria.</title>
        <authorList>
            <person name="Lastovetsky O.A."/>
            <person name="Gaspar M.L."/>
            <person name="Mondo S.J."/>
            <person name="LaButti K.M."/>
            <person name="Sandor L."/>
            <person name="Grigoriev I.V."/>
            <person name="Henry S.A."/>
            <person name="Pawlowska T.E."/>
        </authorList>
    </citation>
    <scope>NUCLEOTIDE SEQUENCE [LARGE SCALE GENOMIC DNA]</scope>
    <source>
        <strain evidence="1">ATCC 52814</strain>
    </source>
</reference>
<name>A0A1X0QT82_RHIZD</name>
<accession>A0A1X0QT82</accession>
<proteinExistence type="predicted"/>
<protein>
    <submittedName>
        <fullName evidence="1">Uncharacterized protein</fullName>
    </submittedName>
</protein>
<dbReference type="Proteomes" id="UP000242414">
    <property type="component" value="Unassembled WGS sequence"/>
</dbReference>
<evidence type="ECO:0000313" key="1">
    <source>
        <dbReference type="EMBL" id="ORE02975.1"/>
    </source>
</evidence>
<sequence length="58" mass="6645">MVSEVAEGLKQSFELNVSHSTYNFMTTQCNLSIKRAQFHPMGRNSEEKIQQSTTYMVS</sequence>
<dbReference type="OrthoDB" id="2209168at2759"/>